<feature type="region of interest" description="Disordered" evidence="5">
    <location>
        <begin position="154"/>
        <end position="173"/>
    </location>
</feature>
<gene>
    <name evidence="3" type="primary">grpE</name>
    <name evidence="6" type="ORF">GCM10007977_047230</name>
</gene>
<dbReference type="PRINTS" id="PR00773">
    <property type="entry name" value="GRPEPROTEIN"/>
</dbReference>
<dbReference type="Pfam" id="PF01025">
    <property type="entry name" value="GrpE"/>
    <property type="match status" value="1"/>
</dbReference>
<sequence length="173" mass="18682">MSQVNETPAQTAADSTERSDAELRDQWQRALAEVENTRKWAARNAADQRLSERLAVSAAWLPVLDHLDLALQHAEADPQSIVAGVEQVREQARRVLSLLGFTPIDATGEPFDPLRHEAAEVDRDSDAPPGTVTRIIRPGFAKGDRLLRPAVVAVSAPPPMGSEHQTGGPDGAD</sequence>
<organism evidence="6 7">
    <name type="scientific">Dactylosporangium sucinum</name>
    <dbReference type="NCBI Taxonomy" id="1424081"/>
    <lineage>
        <taxon>Bacteria</taxon>
        <taxon>Bacillati</taxon>
        <taxon>Actinomycetota</taxon>
        <taxon>Actinomycetes</taxon>
        <taxon>Micromonosporales</taxon>
        <taxon>Micromonosporaceae</taxon>
        <taxon>Dactylosporangium</taxon>
    </lineage>
</organism>
<dbReference type="SUPFAM" id="SSF51064">
    <property type="entry name" value="Head domain of nucleotide exchange factor GrpE"/>
    <property type="match status" value="1"/>
</dbReference>
<comment type="function">
    <text evidence="3">Participates actively in the response to hyperosmotic and heat shock by preventing the aggregation of stress-denatured proteins, in association with DnaK and GrpE. It is the nucleotide exchange factor for DnaK and may function as a thermosensor. Unfolded proteins bind initially to DnaJ; upon interaction with the DnaJ-bound protein, DnaK hydrolyzes its bound ATP, resulting in the formation of a stable complex. GrpE releases ADP from DnaK; ATP binding to DnaK triggers the release of the substrate protein, thus completing the reaction cycle. Several rounds of ATP-dependent interactions between DnaJ, DnaK and GrpE are required for fully efficient folding.</text>
</comment>
<evidence type="ECO:0000256" key="3">
    <source>
        <dbReference type="HAMAP-Rule" id="MF_01151"/>
    </source>
</evidence>
<dbReference type="CDD" id="cd00446">
    <property type="entry name" value="GrpE"/>
    <property type="match status" value="1"/>
</dbReference>
<dbReference type="Proteomes" id="UP000642070">
    <property type="component" value="Unassembled WGS sequence"/>
</dbReference>
<dbReference type="EMBL" id="BMPI01000023">
    <property type="protein sequence ID" value="GGM40384.1"/>
    <property type="molecule type" value="Genomic_DNA"/>
</dbReference>
<proteinExistence type="inferred from homology"/>
<keyword evidence="2 3" id="KW-0143">Chaperone</keyword>
<dbReference type="InterPro" id="IPR000740">
    <property type="entry name" value="GrpE"/>
</dbReference>
<evidence type="ECO:0000313" key="7">
    <source>
        <dbReference type="Proteomes" id="UP000642070"/>
    </source>
</evidence>
<dbReference type="InterPro" id="IPR013805">
    <property type="entry name" value="GrpE_CC"/>
</dbReference>
<name>A0A917WY73_9ACTN</name>
<reference evidence="6" key="1">
    <citation type="journal article" date="2014" name="Int. J. Syst. Evol. Microbiol.">
        <title>Complete genome sequence of Corynebacterium casei LMG S-19264T (=DSM 44701T), isolated from a smear-ripened cheese.</title>
        <authorList>
            <consortium name="US DOE Joint Genome Institute (JGI-PGF)"/>
            <person name="Walter F."/>
            <person name="Albersmeier A."/>
            <person name="Kalinowski J."/>
            <person name="Ruckert C."/>
        </authorList>
    </citation>
    <scope>NUCLEOTIDE SEQUENCE</scope>
    <source>
        <strain evidence="6">JCM 19831</strain>
    </source>
</reference>
<evidence type="ECO:0000256" key="1">
    <source>
        <dbReference type="ARBA" id="ARBA00009054"/>
    </source>
</evidence>
<feature type="compositionally biased region" description="Basic and acidic residues" evidence="5">
    <location>
        <begin position="15"/>
        <end position="24"/>
    </location>
</feature>
<dbReference type="RefSeq" id="WP_190252089.1">
    <property type="nucleotide sequence ID" value="NZ_BMPI01000023.1"/>
</dbReference>
<dbReference type="GO" id="GO:0042803">
    <property type="term" value="F:protein homodimerization activity"/>
    <property type="evidence" value="ECO:0007669"/>
    <property type="project" value="InterPro"/>
</dbReference>
<dbReference type="GO" id="GO:0051082">
    <property type="term" value="F:unfolded protein binding"/>
    <property type="evidence" value="ECO:0007669"/>
    <property type="project" value="TreeGrafter"/>
</dbReference>
<keyword evidence="3" id="KW-0346">Stress response</keyword>
<keyword evidence="7" id="KW-1185">Reference proteome</keyword>
<dbReference type="AlphaFoldDB" id="A0A917WY73"/>
<dbReference type="GO" id="GO:0051087">
    <property type="term" value="F:protein-folding chaperone binding"/>
    <property type="evidence" value="ECO:0007669"/>
    <property type="project" value="InterPro"/>
</dbReference>
<evidence type="ECO:0000313" key="6">
    <source>
        <dbReference type="EMBL" id="GGM40384.1"/>
    </source>
</evidence>
<dbReference type="GO" id="GO:0000774">
    <property type="term" value="F:adenyl-nucleotide exchange factor activity"/>
    <property type="evidence" value="ECO:0007669"/>
    <property type="project" value="InterPro"/>
</dbReference>
<keyword evidence="3" id="KW-0963">Cytoplasm</keyword>
<comment type="similarity">
    <text evidence="1 3 4">Belongs to the GrpE family.</text>
</comment>
<dbReference type="HAMAP" id="MF_01151">
    <property type="entry name" value="GrpE"/>
    <property type="match status" value="1"/>
</dbReference>
<dbReference type="GO" id="GO:0006457">
    <property type="term" value="P:protein folding"/>
    <property type="evidence" value="ECO:0007669"/>
    <property type="project" value="InterPro"/>
</dbReference>
<feature type="region of interest" description="Disordered" evidence="5">
    <location>
        <begin position="1"/>
        <end position="24"/>
    </location>
</feature>
<dbReference type="SUPFAM" id="SSF58014">
    <property type="entry name" value="Coiled-coil domain of nucleotide exchange factor GrpE"/>
    <property type="match status" value="1"/>
</dbReference>
<dbReference type="Gene3D" id="2.30.22.10">
    <property type="entry name" value="Head domain of nucleotide exchange factor GrpE"/>
    <property type="match status" value="1"/>
</dbReference>
<evidence type="ECO:0000256" key="2">
    <source>
        <dbReference type="ARBA" id="ARBA00023186"/>
    </source>
</evidence>
<evidence type="ECO:0000256" key="5">
    <source>
        <dbReference type="SAM" id="MobiDB-lite"/>
    </source>
</evidence>
<dbReference type="Gene3D" id="3.90.20.20">
    <property type="match status" value="1"/>
</dbReference>
<dbReference type="PANTHER" id="PTHR21237">
    <property type="entry name" value="GRPE PROTEIN"/>
    <property type="match status" value="1"/>
</dbReference>
<protein>
    <recommendedName>
        <fullName evidence="3">Protein GrpE</fullName>
    </recommendedName>
    <alternativeName>
        <fullName evidence="3">HSP-70 cofactor</fullName>
    </alternativeName>
</protein>
<reference evidence="6" key="2">
    <citation type="submission" date="2020-09" db="EMBL/GenBank/DDBJ databases">
        <authorList>
            <person name="Sun Q."/>
            <person name="Ohkuma M."/>
        </authorList>
    </citation>
    <scope>NUCLEOTIDE SEQUENCE</scope>
    <source>
        <strain evidence="6">JCM 19831</strain>
    </source>
</reference>
<evidence type="ECO:0000256" key="4">
    <source>
        <dbReference type="RuleBase" id="RU004478"/>
    </source>
</evidence>
<accession>A0A917WY73</accession>
<feature type="compositionally biased region" description="Polar residues" evidence="5">
    <location>
        <begin position="1"/>
        <end position="14"/>
    </location>
</feature>
<comment type="caution">
    <text evidence="6">The sequence shown here is derived from an EMBL/GenBank/DDBJ whole genome shotgun (WGS) entry which is preliminary data.</text>
</comment>
<dbReference type="InterPro" id="IPR009012">
    <property type="entry name" value="GrpE_head"/>
</dbReference>
<comment type="subunit">
    <text evidence="3">Homodimer.</text>
</comment>
<comment type="subcellular location">
    <subcellularLocation>
        <location evidence="3">Cytoplasm</location>
    </subcellularLocation>
</comment>
<dbReference type="GO" id="GO:0005737">
    <property type="term" value="C:cytoplasm"/>
    <property type="evidence" value="ECO:0007669"/>
    <property type="project" value="UniProtKB-SubCell"/>
</dbReference>
<dbReference type="PANTHER" id="PTHR21237:SF23">
    <property type="entry name" value="GRPE PROTEIN HOMOLOG, MITOCHONDRIAL"/>
    <property type="match status" value="1"/>
</dbReference>